<keyword evidence="3" id="KW-1185">Reference proteome</keyword>
<dbReference type="Proteomes" id="UP000799302">
    <property type="component" value="Unassembled WGS sequence"/>
</dbReference>
<organism evidence="2 3">
    <name type="scientific">Microthyrium microscopicum</name>
    <dbReference type="NCBI Taxonomy" id="703497"/>
    <lineage>
        <taxon>Eukaryota</taxon>
        <taxon>Fungi</taxon>
        <taxon>Dikarya</taxon>
        <taxon>Ascomycota</taxon>
        <taxon>Pezizomycotina</taxon>
        <taxon>Dothideomycetes</taxon>
        <taxon>Dothideomycetes incertae sedis</taxon>
        <taxon>Microthyriales</taxon>
        <taxon>Microthyriaceae</taxon>
        <taxon>Microthyrium</taxon>
    </lineage>
</organism>
<reference evidence="2" key="1">
    <citation type="journal article" date="2020" name="Stud. Mycol.">
        <title>101 Dothideomycetes genomes: a test case for predicting lifestyles and emergence of pathogens.</title>
        <authorList>
            <person name="Haridas S."/>
            <person name="Albert R."/>
            <person name="Binder M."/>
            <person name="Bloem J."/>
            <person name="Labutti K."/>
            <person name="Salamov A."/>
            <person name="Andreopoulos B."/>
            <person name="Baker S."/>
            <person name="Barry K."/>
            <person name="Bills G."/>
            <person name="Bluhm B."/>
            <person name="Cannon C."/>
            <person name="Castanera R."/>
            <person name="Culley D."/>
            <person name="Daum C."/>
            <person name="Ezra D."/>
            <person name="Gonzalez J."/>
            <person name="Henrissat B."/>
            <person name="Kuo A."/>
            <person name="Liang C."/>
            <person name="Lipzen A."/>
            <person name="Lutzoni F."/>
            <person name="Magnuson J."/>
            <person name="Mondo S."/>
            <person name="Nolan M."/>
            <person name="Ohm R."/>
            <person name="Pangilinan J."/>
            <person name="Park H.-J."/>
            <person name="Ramirez L."/>
            <person name="Alfaro M."/>
            <person name="Sun H."/>
            <person name="Tritt A."/>
            <person name="Yoshinaga Y."/>
            <person name="Zwiers L.-H."/>
            <person name="Turgeon B."/>
            <person name="Goodwin S."/>
            <person name="Spatafora J."/>
            <person name="Crous P."/>
            <person name="Grigoriev I."/>
        </authorList>
    </citation>
    <scope>NUCLEOTIDE SEQUENCE</scope>
    <source>
        <strain evidence="2">CBS 115976</strain>
    </source>
</reference>
<protein>
    <submittedName>
        <fullName evidence="2">Uncharacterized protein</fullName>
    </submittedName>
</protein>
<dbReference type="AlphaFoldDB" id="A0A6A6UU65"/>
<keyword evidence="1" id="KW-0812">Transmembrane</keyword>
<gene>
    <name evidence="2" type="ORF">BT63DRAFT_11159</name>
</gene>
<feature type="transmembrane region" description="Helical" evidence="1">
    <location>
        <begin position="20"/>
        <end position="41"/>
    </location>
</feature>
<sequence length="55" mass="6223">MMPHYAELPGQLEGRIQCPVLILGFIFINCSILLYHHNFLYPTASGRNHGTVPQN</sequence>
<name>A0A6A6UU65_9PEZI</name>
<proteinExistence type="predicted"/>
<keyword evidence="1" id="KW-1133">Transmembrane helix</keyword>
<accession>A0A6A6UU65</accession>
<evidence type="ECO:0000256" key="1">
    <source>
        <dbReference type="SAM" id="Phobius"/>
    </source>
</evidence>
<keyword evidence="1" id="KW-0472">Membrane</keyword>
<dbReference type="EMBL" id="MU004230">
    <property type="protein sequence ID" value="KAF2674474.1"/>
    <property type="molecule type" value="Genomic_DNA"/>
</dbReference>
<evidence type="ECO:0000313" key="3">
    <source>
        <dbReference type="Proteomes" id="UP000799302"/>
    </source>
</evidence>
<evidence type="ECO:0000313" key="2">
    <source>
        <dbReference type="EMBL" id="KAF2674474.1"/>
    </source>
</evidence>